<evidence type="ECO:0000256" key="1">
    <source>
        <dbReference type="SAM" id="Phobius"/>
    </source>
</evidence>
<sequence length="390" mass="43943">MGLLLFFETLIIGVAAIVIGIIAGVVFSKLMLGILIKLIGLNLNISFEVSFKGVLGTVVLFMSIFLVIAYQSNRIIYKFNLIELFKASSVSEKANKGSKLLAILSIVFLLSGYGIYSLALNGINLIIAALVTLFMVVIGTFLFFSSFMFFIVKRQQGNEAKYYKGLNMISTSQLLYRIKSNAKMLSIIAILSATTLTAVGVSISVYFMSSQIVNQRTPYSYTLKIDNEDYIKEFEKALSDSKNHSLVDKAIFTYITLNSPQKNEDSFAEEYKIISLSNLNQILKLRGDRAIGSIKDDEFINVKPKERGIYVESSMDNDNKEIKLKLKTDEIKLKLKSDLDKKLYNSYGLDKTVVVSDRTFENLKSDNEVKNYYTYNITNQKTVKNLITQF</sequence>
<proteinExistence type="predicted"/>
<dbReference type="EMBL" id="CP124685">
    <property type="protein sequence ID" value="WGX77207.1"/>
    <property type="molecule type" value="Genomic_DNA"/>
</dbReference>
<evidence type="ECO:0000313" key="2">
    <source>
        <dbReference type="EMBL" id="WGX77207.1"/>
    </source>
</evidence>
<dbReference type="InterPro" id="IPR052536">
    <property type="entry name" value="ABC-4_Integral_Memb_Prot"/>
</dbReference>
<feature type="transmembrane region" description="Helical" evidence="1">
    <location>
        <begin position="100"/>
        <end position="119"/>
    </location>
</feature>
<feature type="transmembrane region" description="Helical" evidence="1">
    <location>
        <begin position="12"/>
        <end position="39"/>
    </location>
</feature>
<feature type="transmembrane region" description="Helical" evidence="1">
    <location>
        <begin position="184"/>
        <end position="208"/>
    </location>
</feature>
<keyword evidence="1" id="KW-0812">Transmembrane</keyword>
<name>A0ABY8R8Q5_PARBF</name>
<dbReference type="PANTHER" id="PTHR46795">
    <property type="entry name" value="ABC TRANSPORTER PERMEASE-RELATED-RELATED"/>
    <property type="match status" value="1"/>
</dbReference>
<feature type="transmembrane region" description="Helical" evidence="1">
    <location>
        <begin position="125"/>
        <end position="152"/>
    </location>
</feature>
<reference evidence="2 3" key="1">
    <citation type="submission" date="2023-04" db="EMBL/GenBank/DDBJ databases">
        <title>Bacteria Genome Submission.</title>
        <authorList>
            <person name="Isaac P."/>
        </authorList>
    </citation>
    <scope>NUCLEOTIDE SEQUENCE [LARGE SCALE GENOMIC DNA]</scope>
    <source>
        <strain evidence="2 3">SampleS7P1</strain>
    </source>
</reference>
<keyword evidence="1" id="KW-1133">Transmembrane helix</keyword>
<protein>
    <submittedName>
        <fullName evidence="2">ABC transporter permease</fullName>
    </submittedName>
</protein>
<keyword evidence="3" id="KW-1185">Reference proteome</keyword>
<dbReference type="Proteomes" id="UP001239169">
    <property type="component" value="Chromosome"/>
</dbReference>
<keyword evidence="1" id="KW-0472">Membrane</keyword>
<accession>A0ABY8R8Q5</accession>
<feature type="transmembrane region" description="Helical" evidence="1">
    <location>
        <begin position="51"/>
        <end position="70"/>
    </location>
</feature>
<organism evidence="2 3">
    <name type="scientific">Paraclostridium bifermentans</name>
    <name type="common">Clostridium bifermentans</name>
    <dbReference type="NCBI Taxonomy" id="1490"/>
    <lineage>
        <taxon>Bacteria</taxon>
        <taxon>Bacillati</taxon>
        <taxon>Bacillota</taxon>
        <taxon>Clostridia</taxon>
        <taxon>Peptostreptococcales</taxon>
        <taxon>Peptostreptococcaceae</taxon>
        <taxon>Paraclostridium</taxon>
    </lineage>
</organism>
<evidence type="ECO:0000313" key="3">
    <source>
        <dbReference type="Proteomes" id="UP001239169"/>
    </source>
</evidence>
<gene>
    <name evidence="2" type="ORF">QJS64_05520</name>
</gene>
<dbReference type="PANTHER" id="PTHR46795:SF3">
    <property type="entry name" value="ABC TRANSPORTER PERMEASE"/>
    <property type="match status" value="1"/>
</dbReference>